<dbReference type="EMBL" id="JARTCD010000005">
    <property type="protein sequence ID" value="KAJ8662197.1"/>
    <property type="molecule type" value="Genomic_DNA"/>
</dbReference>
<dbReference type="PANTHER" id="PTHR43842:SF2">
    <property type="entry name" value="PROPIONYL-COA CARBOXYLASE BETA CHAIN, MITOCHONDRIAL"/>
    <property type="match status" value="1"/>
</dbReference>
<comment type="pathway">
    <text evidence="1">Metabolic intermediate metabolism; propanoyl-CoA degradation; succinyl-CoA from propanoyl-CoA: step 1/3.</text>
</comment>
<comment type="subunit">
    <text evidence="4">The holoenzyme is a dodecamer composed of 6 PCCA/alpha subunits and 6 PCCB/beta subunits.</text>
</comment>
<reference evidence="11 12" key="1">
    <citation type="submission" date="2023-03" db="EMBL/GenBank/DDBJ databases">
        <title>Genome sequence of Lichtheimia ornata CBS 291.66.</title>
        <authorList>
            <person name="Mohabir J.T."/>
            <person name="Shea T.P."/>
            <person name="Kurbessoian T."/>
            <person name="Berby B."/>
            <person name="Fontaine J."/>
            <person name="Livny J."/>
            <person name="Gnirke A."/>
            <person name="Stajich J.E."/>
            <person name="Cuomo C.A."/>
        </authorList>
    </citation>
    <scope>NUCLEOTIDE SEQUENCE [LARGE SCALE GENOMIC DNA]</scope>
    <source>
        <strain evidence="11">CBS 291.66</strain>
    </source>
</reference>
<dbReference type="PANTHER" id="PTHR43842">
    <property type="entry name" value="PROPIONYL-COA CARBOXYLASE BETA CHAIN"/>
    <property type="match status" value="1"/>
</dbReference>
<evidence type="ECO:0000256" key="5">
    <source>
        <dbReference type="ARBA" id="ARBA00041138"/>
    </source>
</evidence>
<evidence type="ECO:0000313" key="12">
    <source>
        <dbReference type="Proteomes" id="UP001234581"/>
    </source>
</evidence>
<dbReference type="InterPro" id="IPR011762">
    <property type="entry name" value="COA_CT_N"/>
</dbReference>
<dbReference type="PROSITE" id="PS50989">
    <property type="entry name" value="COA_CT_CTER"/>
    <property type="match status" value="1"/>
</dbReference>
<dbReference type="InterPro" id="IPR029045">
    <property type="entry name" value="ClpP/crotonase-like_dom_sf"/>
</dbReference>
<dbReference type="GO" id="GO:0009062">
    <property type="term" value="P:fatty acid catabolic process"/>
    <property type="evidence" value="ECO:0007669"/>
    <property type="project" value="UniProtKB-ARBA"/>
</dbReference>
<comment type="caution">
    <text evidence="11">The sequence shown here is derived from an EMBL/GenBank/DDBJ whole genome shotgun (WGS) entry which is preliminary data.</text>
</comment>
<dbReference type="GeneID" id="83209308"/>
<protein>
    <recommendedName>
        <fullName evidence="5">Propionyl-CoA carboxylase beta chain, mitochondrial</fullName>
        <ecNumber evidence="3">6.4.1.3</ecNumber>
    </recommendedName>
    <alternativeName>
        <fullName evidence="6">Propanoyl-CoA:carbon dioxide ligase subunit beta</fullName>
    </alternativeName>
</protein>
<dbReference type="AlphaFoldDB" id="A0AAD7Y2S8"/>
<evidence type="ECO:0000256" key="6">
    <source>
        <dbReference type="ARBA" id="ARBA00042797"/>
    </source>
</evidence>
<evidence type="ECO:0000313" key="11">
    <source>
        <dbReference type="EMBL" id="KAJ8662197.1"/>
    </source>
</evidence>
<dbReference type="GO" id="GO:0004658">
    <property type="term" value="F:propionyl-CoA carboxylase activity"/>
    <property type="evidence" value="ECO:0007669"/>
    <property type="project" value="UniProtKB-EC"/>
</dbReference>
<evidence type="ECO:0000256" key="4">
    <source>
        <dbReference type="ARBA" id="ARBA00038567"/>
    </source>
</evidence>
<evidence type="ECO:0000256" key="2">
    <source>
        <dbReference type="ARBA" id="ARBA00006102"/>
    </source>
</evidence>
<dbReference type="InterPro" id="IPR034733">
    <property type="entry name" value="AcCoA_carboxyl_beta"/>
</dbReference>
<evidence type="ECO:0000256" key="7">
    <source>
        <dbReference type="ARBA" id="ARBA00048208"/>
    </source>
</evidence>
<dbReference type="EC" id="6.4.1.3" evidence="3"/>
<evidence type="ECO:0000256" key="3">
    <source>
        <dbReference type="ARBA" id="ARBA00013050"/>
    </source>
</evidence>
<dbReference type="PROSITE" id="PS50980">
    <property type="entry name" value="COA_CT_NTER"/>
    <property type="match status" value="1"/>
</dbReference>
<evidence type="ECO:0000259" key="10">
    <source>
        <dbReference type="PROSITE" id="PS50989"/>
    </source>
</evidence>
<feature type="domain" description="CoA carboxyltransferase C-terminal" evidence="10">
    <location>
        <begin position="287"/>
        <end position="526"/>
    </location>
</feature>
<dbReference type="Proteomes" id="UP001234581">
    <property type="component" value="Unassembled WGS sequence"/>
</dbReference>
<dbReference type="RefSeq" id="XP_058347110.1">
    <property type="nucleotide sequence ID" value="XM_058481979.1"/>
</dbReference>
<organism evidence="11 12">
    <name type="scientific">Lichtheimia ornata</name>
    <dbReference type="NCBI Taxonomy" id="688661"/>
    <lineage>
        <taxon>Eukaryota</taxon>
        <taxon>Fungi</taxon>
        <taxon>Fungi incertae sedis</taxon>
        <taxon>Mucoromycota</taxon>
        <taxon>Mucoromycotina</taxon>
        <taxon>Mucoromycetes</taxon>
        <taxon>Mucorales</taxon>
        <taxon>Lichtheimiaceae</taxon>
        <taxon>Lichtheimia</taxon>
    </lineage>
</organism>
<sequence length="532" mass="58670">MLSRSFRRPTLYVSRAWYASRRGVHYYSTTTATIQDKRQQALDGGGRDKRDAQHAKGKLTARERLDLLLDQGSFREYDAFVEHQCTDFGMSENKIAGDGVVTGHGTIHGRRVFVYSQDFTVFGGSLSRTNADKILKVMDQAMVVGAPVIGLQDSGGARIQEGVDSLSGYADIFQKNVLASGVVPQLSLIMGPCAGGAVYSPALTDFTFMVRDTSHMFVTGPDVVMAVTNEHVTQEALGGAKTHTSKSGVAQNAYSNDMEALQRMRDLFDYLPLSNRDPAPIREYEDPVDRQDEALDTIVPSNPNIAYDMREVINRIADRHSFFEVSPDFAPNILVGFSRMAGQTVGMVANQPLISSGALDMDASIKAARFIRFCDAFNIPLVSLVDVPGFLPGTTQEHGGIIRHGAKLLYAYCEATVPKLTVITRKAYGGAYIVMSSKHLRGDYNVAWPSAEIAVMGAEGAVKVIFRNRPDQDKLQAEYKEKFTTPLAAARKGYLDDIIEPRTTRSRLIEQLNLLQRKSLQNPWKKHGTMPL</sequence>
<dbReference type="InterPro" id="IPR051047">
    <property type="entry name" value="AccD/PCCB"/>
</dbReference>
<evidence type="ECO:0000256" key="8">
    <source>
        <dbReference type="ARBA" id="ARBA00049495"/>
    </source>
</evidence>
<keyword evidence="12" id="KW-1185">Reference proteome</keyword>
<dbReference type="Gene3D" id="3.90.226.10">
    <property type="entry name" value="2-enoyl-CoA Hydratase, Chain A, domain 1"/>
    <property type="match status" value="2"/>
</dbReference>
<comment type="catalytic activity">
    <reaction evidence="8">
        <text>propanoyl-CoA + hydrogencarbonate + ATP = (S)-methylmalonyl-CoA + ADP + phosphate + H(+)</text>
        <dbReference type="Rhea" id="RHEA:23720"/>
        <dbReference type="ChEBI" id="CHEBI:15378"/>
        <dbReference type="ChEBI" id="CHEBI:17544"/>
        <dbReference type="ChEBI" id="CHEBI:30616"/>
        <dbReference type="ChEBI" id="CHEBI:43474"/>
        <dbReference type="ChEBI" id="CHEBI:57327"/>
        <dbReference type="ChEBI" id="CHEBI:57392"/>
        <dbReference type="ChEBI" id="CHEBI:456216"/>
        <dbReference type="EC" id="6.4.1.3"/>
    </reaction>
    <physiologicalReaction direction="left-to-right" evidence="8">
        <dbReference type="Rhea" id="RHEA:23721"/>
    </physiologicalReaction>
</comment>
<dbReference type="InterPro" id="IPR011763">
    <property type="entry name" value="COA_CT_C"/>
</dbReference>
<comment type="catalytic activity">
    <reaction evidence="7">
        <text>butanoyl-CoA + hydrogencarbonate + ATP = (2S)-ethylmalonyl-CoA + ADP + phosphate + H(+)</text>
        <dbReference type="Rhea" id="RHEA:59520"/>
        <dbReference type="ChEBI" id="CHEBI:15378"/>
        <dbReference type="ChEBI" id="CHEBI:17544"/>
        <dbReference type="ChEBI" id="CHEBI:30616"/>
        <dbReference type="ChEBI" id="CHEBI:43474"/>
        <dbReference type="ChEBI" id="CHEBI:57371"/>
        <dbReference type="ChEBI" id="CHEBI:60909"/>
        <dbReference type="ChEBI" id="CHEBI:456216"/>
    </reaction>
    <physiologicalReaction direction="left-to-right" evidence="7">
        <dbReference type="Rhea" id="RHEA:59521"/>
    </physiologicalReaction>
</comment>
<comment type="similarity">
    <text evidence="2">Belongs to the AccD/PCCB family.</text>
</comment>
<dbReference type="FunFam" id="3.90.226.10:FF:000017">
    <property type="entry name" value="Propionyl-CoA carboxylase subunit beta 5"/>
    <property type="match status" value="1"/>
</dbReference>
<proteinExistence type="inferred from homology"/>
<name>A0AAD7Y2S8_9FUNG</name>
<dbReference type="FunFam" id="3.90.226.10:FF:000016">
    <property type="entry name" value="Propionyl-CoA carboxylase, beta subunit"/>
    <property type="match status" value="1"/>
</dbReference>
<evidence type="ECO:0000259" key="9">
    <source>
        <dbReference type="PROSITE" id="PS50980"/>
    </source>
</evidence>
<dbReference type="SUPFAM" id="SSF52096">
    <property type="entry name" value="ClpP/crotonase"/>
    <property type="match status" value="2"/>
</dbReference>
<gene>
    <name evidence="11" type="ORF">O0I10_001890</name>
</gene>
<dbReference type="GO" id="GO:0005739">
    <property type="term" value="C:mitochondrion"/>
    <property type="evidence" value="ECO:0007669"/>
    <property type="project" value="TreeGrafter"/>
</dbReference>
<evidence type="ECO:0000256" key="1">
    <source>
        <dbReference type="ARBA" id="ARBA00005060"/>
    </source>
</evidence>
<dbReference type="Pfam" id="PF01039">
    <property type="entry name" value="Carboxyl_trans"/>
    <property type="match status" value="1"/>
</dbReference>
<feature type="domain" description="CoA carboxyltransferase N-terminal" evidence="9">
    <location>
        <begin position="27"/>
        <end position="283"/>
    </location>
</feature>
<accession>A0AAD7Y2S8</accession>